<feature type="domain" description="Glycosyltransferase subfamily 4-like N-terminal" evidence="2">
    <location>
        <begin position="18"/>
        <end position="157"/>
    </location>
</feature>
<evidence type="ECO:0000313" key="4">
    <source>
        <dbReference type="Proteomes" id="UP000245379"/>
    </source>
</evidence>
<dbReference type="InterPro" id="IPR050194">
    <property type="entry name" value="Glycosyltransferase_grp1"/>
</dbReference>
<dbReference type="Proteomes" id="UP000245379">
    <property type="component" value="Unassembled WGS sequence"/>
</dbReference>
<evidence type="ECO:0000259" key="2">
    <source>
        <dbReference type="Pfam" id="PF13439"/>
    </source>
</evidence>
<dbReference type="CDD" id="cd03802">
    <property type="entry name" value="GT4_AviGT4-like"/>
    <property type="match status" value="1"/>
</dbReference>
<dbReference type="AlphaFoldDB" id="A0A317EHW3"/>
<dbReference type="Gene3D" id="3.40.50.2000">
    <property type="entry name" value="Glycogen Phosphorylase B"/>
    <property type="match status" value="2"/>
</dbReference>
<name>A0A317EHW3_9SPHI</name>
<keyword evidence="4" id="KW-1185">Reference proteome</keyword>
<dbReference type="InterPro" id="IPR001296">
    <property type="entry name" value="Glyco_trans_1"/>
</dbReference>
<dbReference type="InterPro" id="IPR028098">
    <property type="entry name" value="Glyco_trans_4-like_N"/>
</dbReference>
<dbReference type="RefSeq" id="WP_109926957.1">
    <property type="nucleotide sequence ID" value="NZ_QGNZ01000004.1"/>
</dbReference>
<feature type="domain" description="Glycosyl transferase family 1" evidence="1">
    <location>
        <begin position="171"/>
        <end position="316"/>
    </location>
</feature>
<dbReference type="GO" id="GO:0016757">
    <property type="term" value="F:glycosyltransferase activity"/>
    <property type="evidence" value="ECO:0007669"/>
    <property type="project" value="InterPro"/>
</dbReference>
<keyword evidence="3" id="KW-0808">Transferase</keyword>
<gene>
    <name evidence="3" type="ORF">DHW03_16555</name>
</gene>
<dbReference type="OrthoDB" id="9801573at2"/>
<accession>A0A317EHW3</accession>
<dbReference type="PANTHER" id="PTHR45947">
    <property type="entry name" value="SULFOQUINOVOSYL TRANSFERASE SQD2"/>
    <property type="match status" value="1"/>
</dbReference>
<sequence>MRIAITADPFIPVPPQNYGGIERMIHFLVEGLIEAGHEVILVAHQDSITKAELLSYPANQQGMIAHLKNIQTIRQLKKWKPDVIHSFSRLAYLMPFLRTDIPKIMSYQREPTISQIKKAVYLSKRNTLFFTGCSHYINQKILPYASTQTIYNGIDLSIYQFQKEVAADAPLMFLGRIEPIKGAHEAVKVALATNRRLIIAGNVTNEHQNYFDEQIRPYLGQQIEYVGAVNDVQKNKLLGTCSALLMPIGWNEPFGIVMAEALACGTPVIGYPKGAVAEVIEHGQNGFLVNNYTELCDAVGKLKEISRHEVRARAEKNFSSEKIVRDYISYYSKCIAYKS</sequence>
<dbReference type="Pfam" id="PF13439">
    <property type="entry name" value="Glyco_transf_4"/>
    <property type="match status" value="1"/>
</dbReference>
<proteinExistence type="predicted"/>
<dbReference type="Pfam" id="PF00534">
    <property type="entry name" value="Glycos_transf_1"/>
    <property type="match status" value="1"/>
</dbReference>
<protein>
    <submittedName>
        <fullName evidence="3">Glycosyltransferase family 4 protein</fullName>
    </submittedName>
</protein>
<organism evidence="3 4">
    <name type="scientific">Pedobacter yonginense</name>
    <dbReference type="NCBI Taxonomy" id="651869"/>
    <lineage>
        <taxon>Bacteria</taxon>
        <taxon>Pseudomonadati</taxon>
        <taxon>Bacteroidota</taxon>
        <taxon>Sphingobacteriia</taxon>
        <taxon>Sphingobacteriales</taxon>
        <taxon>Sphingobacteriaceae</taxon>
        <taxon>Pedobacter</taxon>
    </lineage>
</organism>
<dbReference type="PANTHER" id="PTHR45947:SF3">
    <property type="entry name" value="SULFOQUINOVOSYL TRANSFERASE SQD2"/>
    <property type="match status" value="1"/>
</dbReference>
<reference evidence="3 4" key="1">
    <citation type="submission" date="2018-05" db="EMBL/GenBank/DDBJ databases">
        <title>Pedobacter paludis sp. nov., isolated from wetland soil.</title>
        <authorList>
            <person name="Zhang Y."/>
            <person name="Wang G."/>
        </authorList>
    </citation>
    <scope>NUCLEOTIDE SEQUENCE [LARGE SCALE GENOMIC DNA]</scope>
    <source>
        <strain evidence="3 4">KCTC22721</strain>
    </source>
</reference>
<evidence type="ECO:0000259" key="1">
    <source>
        <dbReference type="Pfam" id="PF00534"/>
    </source>
</evidence>
<comment type="caution">
    <text evidence="3">The sequence shown here is derived from an EMBL/GenBank/DDBJ whole genome shotgun (WGS) entry which is preliminary data.</text>
</comment>
<dbReference type="EMBL" id="QGNZ01000004">
    <property type="protein sequence ID" value="PWS26391.1"/>
    <property type="molecule type" value="Genomic_DNA"/>
</dbReference>
<evidence type="ECO:0000313" key="3">
    <source>
        <dbReference type="EMBL" id="PWS26391.1"/>
    </source>
</evidence>
<dbReference type="SUPFAM" id="SSF53756">
    <property type="entry name" value="UDP-Glycosyltransferase/glycogen phosphorylase"/>
    <property type="match status" value="1"/>
</dbReference>